<evidence type="ECO:0000313" key="2">
    <source>
        <dbReference type="Proteomes" id="UP000616151"/>
    </source>
</evidence>
<reference evidence="1" key="1">
    <citation type="submission" date="2021-01" db="EMBL/GenBank/DDBJ databases">
        <authorList>
            <person name="Sun Q."/>
        </authorList>
    </citation>
    <scope>NUCLEOTIDE SEQUENCE</scope>
    <source>
        <strain evidence="1">YIM B02566</strain>
    </source>
</reference>
<proteinExistence type="predicted"/>
<protein>
    <submittedName>
        <fullName evidence="1">Branched-chain amino acid ABC transporter permease</fullName>
    </submittedName>
</protein>
<organism evidence="1 2">
    <name type="scientific">Taklimakanibacter albus</name>
    <dbReference type="NCBI Taxonomy" id="2800327"/>
    <lineage>
        <taxon>Bacteria</taxon>
        <taxon>Pseudomonadati</taxon>
        <taxon>Pseudomonadota</taxon>
        <taxon>Alphaproteobacteria</taxon>
        <taxon>Hyphomicrobiales</taxon>
        <taxon>Aestuariivirgaceae</taxon>
        <taxon>Taklimakanibacter</taxon>
    </lineage>
</organism>
<name>A0ACC5RCL2_9HYPH</name>
<keyword evidence="2" id="KW-1185">Reference proteome</keyword>
<dbReference type="Proteomes" id="UP000616151">
    <property type="component" value="Unassembled WGS sequence"/>
</dbReference>
<dbReference type="EMBL" id="JAENHL010000008">
    <property type="protein sequence ID" value="MBK1870216.1"/>
    <property type="molecule type" value="Genomic_DNA"/>
</dbReference>
<evidence type="ECO:0000313" key="1">
    <source>
        <dbReference type="EMBL" id="MBK1870216.1"/>
    </source>
</evidence>
<gene>
    <name evidence="1" type="ORF">JHL16_27890</name>
</gene>
<comment type="caution">
    <text evidence="1">The sequence shown here is derived from an EMBL/GenBank/DDBJ whole genome shotgun (WGS) entry which is preliminary data.</text>
</comment>
<accession>A0ACC5RCL2</accession>
<sequence>MTQFLEVIFGGIAQAAAYSIIAVGLSLVYGTARTLNFAHGALYTTGAYISWILTVGYLGLPLWLAVLVLIPILFSIGVAIETLMLRPLRGGKNWRVTAMMVTLGLAFVLDNANLILFGAVAKPMPAFIEGTVSIFGVTVSAYRVAVLIIALVIVALLEVFLNRTRFGWAVRAVAQDIQGARQVGIDVNRIFAFTFGLSVVLTGMAGLLLSPIFLISPQGGWEPFLKAFVIVVLGGLGSTRGAIAAAFFLGLVEAMVVYQLGASWTMPVWLVTLLLVLMIRPQGLLGKGQSEAAG</sequence>